<dbReference type="SUPFAM" id="SSF52540">
    <property type="entry name" value="P-loop containing nucleoside triphosphate hydrolases"/>
    <property type="match status" value="2"/>
</dbReference>
<feature type="region of interest" description="Disordered" evidence="2">
    <location>
        <begin position="1"/>
        <end position="21"/>
    </location>
</feature>
<proteinExistence type="inferred from homology"/>
<dbReference type="EMBL" id="JACXVP010000012">
    <property type="protein sequence ID" value="KAG5570609.1"/>
    <property type="molecule type" value="Genomic_DNA"/>
</dbReference>
<keyword evidence="1" id="KW-0227">DNA damage</keyword>
<keyword evidence="1" id="KW-0234">DNA repair</keyword>
<dbReference type="GO" id="GO:0016787">
    <property type="term" value="F:hydrolase activity"/>
    <property type="evidence" value="ECO:0007669"/>
    <property type="project" value="UniProtKB-KW"/>
</dbReference>
<dbReference type="Pfam" id="PF21530">
    <property type="entry name" value="Pif1_2B_dom"/>
    <property type="match status" value="1"/>
</dbReference>
<dbReference type="Proteomes" id="UP000824120">
    <property type="component" value="Chromosome 12"/>
</dbReference>
<comment type="caution">
    <text evidence="5">The sequence shown here is derived from an EMBL/GenBank/DDBJ whole genome shotgun (WGS) entry which is preliminary data.</text>
</comment>
<protein>
    <recommendedName>
        <fullName evidence="1">ATP-dependent DNA helicase</fullName>
        <ecNumber evidence="1">5.6.2.3</ecNumber>
    </recommendedName>
</protein>
<dbReference type="OrthoDB" id="1263365at2759"/>
<feature type="domain" description="DNA helicase Pif1-like 2B" evidence="4">
    <location>
        <begin position="284"/>
        <end position="327"/>
    </location>
</feature>
<evidence type="ECO:0000256" key="1">
    <source>
        <dbReference type="RuleBase" id="RU363044"/>
    </source>
</evidence>
<keyword evidence="6" id="KW-1185">Reference proteome</keyword>
<dbReference type="GO" id="GO:0000723">
    <property type="term" value="P:telomere maintenance"/>
    <property type="evidence" value="ECO:0007669"/>
    <property type="project" value="InterPro"/>
</dbReference>
<evidence type="ECO:0000259" key="3">
    <source>
        <dbReference type="Pfam" id="PF05970"/>
    </source>
</evidence>
<dbReference type="InterPro" id="IPR027417">
    <property type="entry name" value="P-loop_NTPase"/>
</dbReference>
<evidence type="ECO:0000313" key="6">
    <source>
        <dbReference type="Proteomes" id="UP000824120"/>
    </source>
</evidence>
<dbReference type="GO" id="GO:0006281">
    <property type="term" value="P:DNA repair"/>
    <property type="evidence" value="ECO:0007669"/>
    <property type="project" value="UniProtKB-KW"/>
</dbReference>
<gene>
    <name evidence="5" type="ORF">H5410_060375</name>
</gene>
<sequence length="333" mass="37114">MGQSVDKYDIPQIKQQSHQTNPIECREIIDEMSVNVPAKDVDAQSQLNQQAQAFNTILERVNSETPGLFFVDGPGGTGKTFLYRALLAKVRSKGMIALATTTSGVAAAILPGGRTTYSRFGIPLQENEMTMTNMSKQGGGAQLIRQAKLIIWDEAPIAKRNTIETVDKIFRDTMDKNTLFGGKIMVLGGDFRRFACGTKIYKSRDGRCNGDINPEESLVREIFSALEQNYTSAEYITERAILASRNEFVDKLNAVMIEKFPGETKTYISFDSAEDDANNYYQEEYLNTLTPNGLPPHRLVLKENAPIMLLRNLDPSNGLCNGTWLICRGFDKN</sequence>
<dbReference type="GO" id="GO:0006310">
    <property type="term" value="P:DNA recombination"/>
    <property type="evidence" value="ECO:0007669"/>
    <property type="project" value="UniProtKB-KW"/>
</dbReference>
<comment type="similarity">
    <text evidence="1">Belongs to the helicase family.</text>
</comment>
<evidence type="ECO:0000313" key="5">
    <source>
        <dbReference type="EMBL" id="KAG5570609.1"/>
    </source>
</evidence>
<evidence type="ECO:0000256" key="2">
    <source>
        <dbReference type="SAM" id="MobiDB-lite"/>
    </source>
</evidence>
<keyword evidence="1" id="KW-0233">DNA recombination</keyword>
<reference evidence="5 6" key="1">
    <citation type="submission" date="2020-09" db="EMBL/GenBank/DDBJ databases">
        <title>De no assembly of potato wild relative species, Solanum commersonii.</title>
        <authorList>
            <person name="Cho K."/>
        </authorList>
    </citation>
    <scope>NUCLEOTIDE SEQUENCE [LARGE SCALE GENOMIC DNA]</scope>
    <source>
        <strain evidence="5">LZ3.2</strain>
        <tissue evidence="5">Leaf</tissue>
    </source>
</reference>
<feature type="non-terminal residue" evidence="5">
    <location>
        <position position="1"/>
    </location>
</feature>
<keyword evidence="1" id="KW-0378">Hydrolase</keyword>
<organism evidence="5 6">
    <name type="scientific">Solanum commersonii</name>
    <name type="common">Commerson's wild potato</name>
    <name type="synonym">Commerson's nightshade</name>
    <dbReference type="NCBI Taxonomy" id="4109"/>
    <lineage>
        <taxon>Eukaryota</taxon>
        <taxon>Viridiplantae</taxon>
        <taxon>Streptophyta</taxon>
        <taxon>Embryophyta</taxon>
        <taxon>Tracheophyta</taxon>
        <taxon>Spermatophyta</taxon>
        <taxon>Magnoliopsida</taxon>
        <taxon>eudicotyledons</taxon>
        <taxon>Gunneridae</taxon>
        <taxon>Pentapetalae</taxon>
        <taxon>asterids</taxon>
        <taxon>lamiids</taxon>
        <taxon>Solanales</taxon>
        <taxon>Solanaceae</taxon>
        <taxon>Solanoideae</taxon>
        <taxon>Solaneae</taxon>
        <taxon>Solanum</taxon>
    </lineage>
</organism>
<dbReference type="InterPro" id="IPR049163">
    <property type="entry name" value="Pif1-like_2B_dom"/>
</dbReference>
<comment type="catalytic activity">
    <reaction evidence="1">
        <text>ATP + H2O = ADP + phosphate + H(+)</text>
        <dbReference type="Rhea" id="RHEA:13065"/>
        <dbReference type="ChEBI" id="CHEBI:15377"/>
        <dbReference type="ChEBI" id="CHEBI:15378"/>
        <dbReference type="ChEBI" id="CHEBI:30616"/>
        <dbReference type="ChEBI" id="CHEBI:43474"/>
        <dbReference type="ChEBI" id="CHEBI:456216"/>
        <dbReference type="EC" id="5.6.2.3"/>
    </reaction>
</comment>
<dbReference type="Gene3D" id="3.40.50.300">
    <property type="entry name" value="P-loop containing nucleotide triphosphate hydrolases"/>
    <property type="match status" value="1"/>
</dbReference>
<dbReference type="PANTHER" id="PTHR10492:SF94">
    <property type="entry name" value="ATP-DEPENDENT DNA HELICASE"/>
    <property type="match status" value="1"/>
</dbReference>
<keyword evidence="1" id="KW-0067">ATP-binding</keyword>
<keyword evidence="1" id="KW-0547">Nucleotide-binding</keyword>
<dbReference type="GO" id="GO:0043139">
    <property type="term" value="F:5'-3' DNA helicase activity"/>
    <property type="evidence" value="ECO:0007669"/>
    <property type="project" value="UniProtKB-EC"/>
</dbReference>
<dbReference type="PANTHER" id="PTHR10492">
    <property type="match status" value="1"/>
</dbReference>
<feature type="domain" description="DNA helicase Pif1-like DEAD-box helicase" evidence="3">
    <location>
        <begin position="48"/>
        <end position="193"/>
    </location>
</feature>
<dbReference type="InterPro" id="IPR010285">
    <property type="entry name" value="DNA_helicase_pif1-like_DEAD"/>
</dbReference>
<dbReference type="AlphaFoldDB" id="A0A9J5W596"/>
<dbReference type="GO" id="GO:0005524">
    <property type="term" value="F:ATP binding"/>
    <property type="evidence" value="ECO:0007669"/>
    <property type="project" value="UniProtKB-KW"/>
</dbReference>
<keyword evidence="1" id="KW-0347">Helicase</keyword>
<comment type="cofactor">
    <cofactor evidence="1">
        <name>Mg(2+)</name>
        <dbReference type="ChEBI" id="CHEBI:18420"/>
    </cofactor>
</comment>
<accession>A0A9J5W596</accession>
<name>A0A9J5W596_SOLCO</name>
<dbReference type="Pfam" id="PF05970">
    <property type="entry name" value="PIF1"/>
    <property type="match status" value="1"/>
</dbReference>
<dbReference type="EC" id="5.6.2.3" evidence="1"/>
<evidence type="ECO:0000259" key="4">
    <source>
        <dbReference type="Pfam" id="PF21530"/>
    </source>
</evidence>